<evidence type="ECO:0000313" key="9">
    <source>
        <dbReference type="Proteomes" id="UP000488936"/>
    </source>
</evidence>
<dbReference type="InterPro" id="IPR000774">
    <property type="entry name" value="PPIase_FKBP_N"/>
</dbReference>
<keyword evidence="3 5" id="KW-0697">Rotamase</keyword>
<proteinExistence type="inferred from homology"/>
<dbReference type="Proteomes" id="UP000488936">
    <property type="component" value="Unassembled WGS sequence"/>
</dbReference>
<dbReference type="SUPFAM" id="SSF54534">
    <property type="entry name" value="FKBP-like"/>
    <property type="match status" value="1"/>
</dbReference>
<dbReference type="AlphaFoldDB" id="A0A7K1GMP2"/>
<organism evidence="8 9">
    <name type="scientific">Myroides pelagicus</name>
    <dbReference type="NCBI Taxonomy" id="270914"/>
    <lineage>
        <taxon>Bacteria</taxon>
        <taxon>Pseudomonadati</taxon>
        <taxon>Bacteroidota</taxon>
        <taxon>Flavobacteriia</taxon>
        <taxon>Flavobacteriales</taxon>
        <taxon>Flavobacteriaceae</taxon>
        <taxon>Myroides</taxon>
    </lineage>
</organism>
<dbReference type="PANTHER" id="PTHR43811:SF19">
    <property type="entry name" value="39 KDA FK506-BINDING NUCLEAR PROTEIN"/>
    <property type="match status" value="1"/>
</dbReference>
<accession>A0A7K1GMP2</accession>
<reference evidence="8 9" key="1">
    <citation type="journal article" date="2006" name="Int. J. Syst. Evol. Microbiol.">
        <title>Myroides pelagicus sp. nov., isolated from seawater in Thailand.</title>
        <authorList>
            <person name="Yoon J."/>
            <person name="Maneerat S."/>
            <person name="Kawai F."/>
            <person name="Yokota A."/>
        </authorList>
    </citation>
    <scope>NUCLEOTIDE SEQUENCE [LARGE SCALE GENOMIC DNA]</scope>
    <source>
        <strain evidence="8 9">SM1T</strain>
    </source>
</reference>
<dbReference type="GO" id="GO:0003755">
    <property type="term" value="F:peptidyl-prolyl cis-trans isomerase activity"/>
    <property type="evidence" value="ECO:0007669"/>
    <property type="project" value="UniProtKB-UniRule"/>
</dbReference>
<gene>
    <name evidence="8" type="ORF">GJV77_09235</name>
</gene>
<dbReference type="Gene3D" id="3.10.50.40">
    <property type="match status" value="1"/>
</dbReference>
<keyword evidence="9" id="KW-1185">Reference proteome</keyword>
<comment type="catalytic activity">
    <reaction evidence="1 5 6">
        <text>[protein]-peptidylproline (omega=180) = [protein]-peptidylproline (omega=0)</text>
        <dbReference type="Rhea" id="RHEA:16237"/>
        <dbReference type="Rhea" id="RHEA-COMP:10747"/>
        <dbReference type="Rhea" id="RHEA-COMP:10748"/>
        <dbReference type="ChEBI" id="CHEBI:83833"/>
        <dbReference type="ChEBI" id="CHEBI:83834"/>
        <dbReference type="EC" id="5.2.1.8"/>
    </reaction>
</comment>
<comment type="caution">
    <text evidence="8">The sequence shown here is derived from an EMBL/GenBank/DDBJ whole genome shotgun (WGS) entry which is preliminary data.</text>
</comment>
<dbReference type="InterPro" id="IPR046357">
    <property type="entry name" value="PPIase_dom_sf"/>
</dbReference>
<evidence type="ECO:0000313" key="8">
    <source>
        <dbReference type="EMBL" id="MTH30091.1"/>
    </source>
</evidence>
<comment type="similarity">
    <text evidence="2 6">Belongs to the FKBP-type PPIase family.</text>
</comment>
<dbReference type="InterPro" id="IPR001179">
    <property type="entry name" value="PPIase_FKBP_dom"/>
</dbReference>
<name>A0A7K1GMP2_9FLAO</name>
<feature type="domain" description="PPIase FKBP-type" evidence="7">
    <location>
        <begin position="58"/>
        <end position="144"/>
    </location>
</feature>
<evidence type="ECO:0000256" key="4">
    <source>
        <dbReference type="ARBA" id="ARBA00023235"/>
    </source>
</evidence>
<dbReference type="GO" id="GO:0006457">
    <property type="term" value="P:protein folding"/>
    <property type="evidence" value="ECO:0007669"/>
    <property type="project" value="InterPro"/>
</dbReference>
<evidence type="ECO:0000256" key="2">
    <source>
        <dbReference type="ARBA" id="ARBA00006577"/>
    </source>
</evidence>
<dbReference type="EMBL" id="WMJY01000019">
    <property type="protein sequence ID" value="MTH30091.1"/>
    <property type="molecule type" value="Genomic_DNA"/>
</dbReference>
<dbReference type="PROSITE" id="PS50059">
    <property type="entry name" value="FKBP_PPIASE"/>
    <property type="match status" value="1"/>
</dbReference>
<dbReference type="OrthoDB" id="9814548at2"/>
<protein>
    <recommendedName>
        <fullName evidence="6">Peptidyl-prolyl cis-trans isomerase</fullName>
        <ecNumber evidence="6">5.2.1.8</ecNumber>
    </recommendedName>
</protein>
<dbReference type="EC" id="5.2.1.8" evidence="6"/>
<keyword evidence="4 5" id="KW-0413">Isomerase</keyword>
<dbReference type="Pfam" id="PF01346">
    <property type="entry name" value="FKBP_N"/>
    <property type="match status" value="1"/>
</dbReference>
<evidence type="ECO:0000256" key="1">
    <source>
        <dbReference type="ARBA" id="ARBA00000971"/>
    </source>
</evidence>
<evidence type="ECO:0000259" key="7">
    <source>
        <dbReference type="PROSITE" id="PS50059"/>
    </source>
</evidence>
<dbReference type="PANTHER" id="PTHR43811">
    <property type="entry name" value="FKBP-TYPE PEPTIDYL-PROLYL CIS-TRANS ISOMERASE FKPA"/>
    <property type="match status" value="1"/>
</dbReference>
<evidence type="ECO:0000256" key="6">
    <source>
        <dbReference type="RuleBase" id="RU003915"/>
    </source>
</evidence>
<evidence type="ECO:0000256" key="5">
    <source>
        <dbReference type="PROSITE-ProRule" id="PRU00277"/>
    </source>
</evidence>
<dbReference type="Pfam" id="PF00254">
    <property type="entry name" value="FKBP_C"/>
    <property type="match status" value="1"/>
</dbReference>
<sequence length="145" mass="16348">MSVAELLKKKREVLANKNLEDGKLFCQEAAKKQGVHVTEEGIIYEILKEGRGELPLLNDRVEVHYHGTTIHGDVFDSSVDKGKAAIFTIDRLIKGYQIMLPKFQVGTKFKMVVPSDLAYKDQHINKLIGPNSTLVFEVELLNIIK</sequence>
<evidence type="ECO:0000256" key="3">
    <source>
        <dbReference type="ARBA" id="ARBA00023110"/>
    </source>
</evidence>